<dbReference type="SMART" id="SM00028">
    <property type="entry name" value="TPR"/>
    <property type="match status" value="3"/>
</dbReference>
<dbReference type="RefSeq" id="WP_149840092.1">
    <property type="nucleotide sequence ID" value="NZ_VUOC01000004.1"/>
</dbReference>
<keyword evidence="1" id="KW-0802">TPR repeat</keyword>
<feature type="chain" id="PRO_5022854000" evidence="2">
    <location>
        <begin position="22"/>
        <end position="372"/>
    </location>
</feature>
<feature type="repeat" description="TPR" evidence="1">
    <location>
        <begin position="98"/>
        <end position="131"/>
    </location>
</feature>
<reference evidence="3 4" key="1">
    <citation type="submission" date="2019-09" db="EMBL/GenBank/DDBJ databases">
        <title>Chitinophaga ginsengihumi sp. nov., isolated from soil of ginseng rhizosphere.</title>
        <authorList>
            <person name="Lee J."/>
        </authorList>
    </citation>
    <scope>NUCLEOTIDE SEQUENCE [LARGE SCALE GENOMIC DNA]</scope>
    <source>
        <strain evidence="3 4">BN140078</strain>
    </source>
</reference>
<dbReference type="EMBL" id="VUOC01000004">
    <property type="protein sequence ID" value="KAA2238913.1"/>
    <property type="molecule type" value="Genomic_DNA"/>
</dbReference>
<dbReference type="Gene3D" id="1.25.40.10">
    <property type="entry name" value="Tetratricopeptide repeat domain"/>
    <property type="match status" value="1"/>
</dbReference>
<dbReference type="AlphaFoldDB" id="A0A5B2VH59"/>
<dbReference type="InterPro" id="IPR019734">
    <property type="entry name" value="TPR_rpt"/>
</dbReference>
<evidence type="ECO:0000256" key="1">
    <source>
        <dbReference type="PROSITE-ProRule" id="PRU00339"/>
    </source>
</evidence>
<name>A0A5B2VH59_9BACT</name>
<reference evidence="3 4" key="2">
    <citation type="submission" date="2019-09" db="EMBL/GenBank/DDBJ databases">
        <authorList>
            <person name="Jin C."/>
        </authorList>
    </citation>
    <scope>NUCLEOTIDE SEQUENCE [LARGE SCALE GENOMIC DNA]</scope>
    <source>
        <strain evidence="3 4">BN140078</strain>
    </source>
</reference>
<dbReference type="Proteomes" id="UP000324611">
    <property type="component" value="Unassembled WGS sequence"/>
</dbReference>
<dbReference type="SUPFAM" id="SSF48452">
    <property type="entry name" value="TPR-like"/>
    <property type="match status" value="1"/>
</dbReference>
<evidence type="ECO:0000313" key="3">
    <source>
        <dbReference type="EMBL" id="KAA2238913.1"/>
    </source>
</evidence>
<dbReference type="InterPro" id="IPR011990">
    <property type="entry name" value="TPR-like_helical_dom_sf"/>
</dbReference>
<dbReference type="PROSITE" id="PS50005">
    <property type="entry name" value="TPR"/>
    <property type="match status" value="1"/>
</dbReference>
<protein>
    <submittedName>
        <fullName evidence="3">Uncharacterized protein</fullName>
    </submittedName>
</protein>
<feature type="signal peptide" evidence="2">
    <location>
        <begin position="1"/>
        <end position="21"/>
    </location>
</feature>
<comment type="caution">
    <text evidence="3">The sequence shown here is derived from an EMBL/GenBank/DDBJ whole genome shotgun (WGS) entry which is preliminary data.</text>
</comment>
<proteinExistence type="predicted"/>
<gene>
    <name evidence="3" type="ORF">F0L74_22115</name>
</gene>
<sequence>MRKLFSLLSIAGALCVQNTAAQSDTDQQSANNRLQAAVTLMDNGQVDSSLILLEEGRKLFPDNIDFPYEMAYAKYLTKDYNAAADLLKKLQKHKDVSDRVYQLLGNCYDYLGKPKKAIDSYDDGLERFPGSGPLHLERGIMEMKAKQYGRALAYFEAGINGEPTFTSNYYWAAKIFCSQSEEEVWGMIYGEIFINLERGSKRTEEISKLLYYTYKSEIQFPNDTSVSVSFHKDNTINIGWDPKSGPEDLAKQLMSALNRSFPGVYEQSLMLSVVGEKIINLQTLDSIRTRFLDIYAQQGKELTVPVPIFDYQRQLRSLGYLDAYNYWALGLGSQQEFEDWRIANQDKWDKFIAWFREHGLQVTNENKFTRPR</sequence>
<evidence type="ECO:0000256" key="2">
    <source>
        <dbReference type="SAM" id="SignalP"/>
    </source>
</evidence>
<organism evidence="3 4">
    <name type="scientific">Chitinophaga agrisoli</name>
    <dbReference type="NCBI Taxonomy" id="2607653"/>
    <lineage>
        <taxon>Bacteria</taxon>
        <taxon>Pseudomonadati</taxon>
        <taxon>Bacteroidota</taxon>
        <taxon>Chitinophagia</taxon>
        <taxon>Chitinophagales</taxon>
        <taxon>Chitinophagaceae</taxon>
        <taxon>Chitinophaga</taxon>
    </lineage>
</organism>
<accession>A0A5B2VH59</accession>
<keyword evidence="4" id="KW-1185">Reference proteome</keyword>
<evidence type="ECO:0000313" key="4">
    <source>
        <dbReference type="Proteomes" id="UP000324611"/>
    </source>
</evidence>
<keyword evidence="2" id="KW-0732">Signal</keyword>